<dbReference type="Gene3D" id="1.10.3720.10">
    <property type="entry name" value="MetI-like"/>
    <property type="match status" value="1"/>
</dbReference>
<dbReference type="STRING" id="1620.IV67_GL000367"/>
<dbReference type="InterPro" id="IPR051204">
    <property type="entry name" value="ABC_transp_perm/SBD"/>
</dbReference>
<dbReference type="PROSITE" id="PS50928">
    <property type="entry name" value="ABC_TM1"/>
    <property type="match status" value="1"/>
</dbReference>
<feature type="transmembrane region" description="Helical" evidence="8">
    <location>
        <begin position="21"/>
        <end position="44"/>
    </location>
</feature>
<evidence type="ECO:0000313" key="10">
    <source>
        <dbReference type="EMBL" id="KRN76858.1"/>
    </source>
</evidence>
<keyword evidence="2 8" id="KW-0813">Transport</keyword>
<dbReference type="Gene3D" id="3.40.190.10">
    <property type="entry name" value="Periplasmic binding protein-like II"/>
    <property type="match status" value="1"/>
</dbReference>
<dbReference type="SUPFAM" id="SSF53850">
    <property type="entry name" value="Periplasmic binding protein-like II"/>
    <property type="match status" value="1"/>
</dbReference>
<dbReference type="PANTHER" id="PTHR30177">
    <property type="entry name" value="GLYCINE BETAINE/L-PROLINE TRANSPORT SYSTEM PERMEASE PROTEIN PROW"/>
    <property type="match status" value="1"/>
</dbReference>
<dbReference type="Pfam" id="PF00528">
    <property type="entry name" value="BPD_transp_1"/>
    <property type="match status" value="1"/>
</dbReference>
<dbReference type="InterPro" id="IPR007210">
    <property type="entry name" value="ABC_Gly_betaine_transp_sub-bd"/>
</dbReference>
<evidence type="ECO:0000256" key="2">
    <source>
        <dbReference type="ARBA" id="ARBA00022448"/>
    </source>
</evidence>
<comment type="similarity">
    <text evidence="6">In the C-terminal section; belongs to the OsmX family.</text>
</comment>
<gene>
    <name evidence="10" type="ORF">IV67_GL000367</name>
</gene>
<keyword evidence="3 8" id="KW-0812">Transmembrane</keyword>
<dbReference type="Pfam" id="PF04069">
    <property type="entry name" value="OpuAC"/>
    <property type="match status" value="1"/>
</dbReference>
<sequence>MVNMLKLLQEQQQTIISALGHHIFLSIISVSIAALIAIPLAILLMNHRRIGEIMLQVTGIVQTIPSLAILGLLIPFVGIGTVPAVIALVLYALMPIFQNTYAGLTQIDSELLEASEAFGLSWSYKLFKIRLPLALPLIFSGLRIAMVMVIGTATLAALIGGGGLGTFIMQGIQNNDNQQLLIGATLSALLAIIFSICLQALSHLSVKKLTVGLVTFLTLGIGLMGYQFYQTQQNNKIVIAGKLGSEPEILMNMYQELIQADHPEIEVELKPNFGNTSFLYRALQNDQVDVYPEFTGTVLQNLYPQKLKSHEPAEVYTQAKQVLQAKDGFTYLEPMAYENRYALAVDQETAKTYHLKTISDLAKVSSELSAAFDNDFYTQADGFGGLKQAYGLDLKDIKRVEPSLRYEALKNNQVQVTDVYTTDPQIKAQHLVVLTDDKQFFPPYQGAPLLNARVMQTHPEIVASLNKLAGKISAEDMVDMNYQVTIEHKKAHTVAKNYLKEKKLLP</sequence>
<evidence type="ECO:0000256" key="5">
    <source>
        <dbReference type="ARBA" id="ARBA00023136"/>
    </source>
</evidence>
<dbReference type="AlphaFoldDB" id="A0A0R2JQM5"/>
<evidence type="ECO:0000313" key="11">
    <source>
        <dbReference type="Proteomes" id="UP000051673"/>
    </source>
</evidence>
<dbReference type="EMBL" id="JQCD01000024">
    <property type="protein sequence ID" value="KRN76858.1"/>
    <property type="molecule type" value="Genomic_DNA"/>
</dbReference>
<feature type="transmembrane region" description="Helical" evidence="8">
    <location>
        <begin position="133"/>
        <end position="160"/>
    </location>
</feature>
<organism evidence="10 11">
    <name type="scientific">Weissella minor</name>
    <dbReference type="NCBI Taxonomy" id="1620"/>
    <lineage>
        <taxon>Bacteria</taxon>
        <taxon>Bacillati</taxon>
        <taxon>Bacillota</taxon>
        <taxon>Bacilli</taxon>
        <taxon>Lactobacillales</taxon>
        <taxon>Lactobacillaceae</taxon>
        <taxon>Weissella</taxon>
    </lineage>
</organism>
<name>A0A0R2JQM5_9LACO</name>
<feature type="transmembrane region" description="Helical" evidence="8">
    <location>
        <begin position="180"/>
        <end position="202"/>
    </location>
</feature>
<feature type="transmembrane region" description="Helical" evidence="8">
    <location>
        <begin position="209"/>
        <end position="229"/>
    </location>
</feature>
<accession>A0A0R2JQM5</accession>
<keyword evidence="4 8" id="KW-1133">Transmembrane helix</keyword>
<dbReference type="GO" id="GO:0031460">
    <property type="term" value="P:glycine betaine transport"/>
    <property type="evidence" value="ECO:0007669"/>
    <property type="project" value="TreeGrafter"/>
</dbReference>
<comment type="subcellular location">
    <subcellularLocation>
        <location evidence="8">Cell membrane</location>
        <topology evidence="8">Multi-pass membrane protein</topology>
    </subcellularLocation>
    <subcellularLocation>
        <location evidence="1">Membrane</location>
        <topology evidence="1">Multi-pass membrane protein</topology>
    </subcellularLocation>
</comment>
<protein>
    <submittedName>
        <fullName evidence="10">Glycine betaine ABC transporter periplasmic protein</fullName>
    </submittedName>
</protein>
<comment type="similarity">
    <text evidence="8">Belongs to the binding-protein-dependent transport system permease family.</text>
</comment>
<dbReference type="PATRIC" id="fig|1620.3.peg.372"/>
<keyword evidence="11" id="KW-1185">Reference proteome</keyword>
<dbReference type="InterPro" id="IPR000515">
    <property type="entry name" value="MetI-like"/>
</dbReference>
<evidence type="ECO:0000256" key="3">
    <source>
        <dbReference type="ARBA" id="ARBA00022692"/>
    </source>
</evidence>
<proteinExistence type="inferred from homology"/>
<evidence type="ECO:0000259" key="9">
    <source>
        <dbReference type="PROSITE" id="PS50928"/>
    </source>
</evidence>
<dbReference type="Proteomes" id="UP000051673">
    <property type="component" value="Unassembled WGS sequence"/>
</dbReference>
<dbReference type="PANTHER" id="PTHR30177:SF4">
    <property type="entry name" value="OSMOPROTECTANT IMPORT PERMEASE PROTEIN OSMW"/>
    <property type="match status" value="1"/>
</dbReference>
<feature type="transmembrane region" description="Helical" evidence="8">
    <location>
        <begin position="64"/>
        <end position="93"/>
    </location>
</feature>
<dbReference type="InterPro" id="IPR058089">
    <property type="entry name" value="EgtUBC_SBD"/>
</dbReference>
<comment type="caution">
    <text evidence="10">The sequence shown here is derived from an EMBL/GenBank/DDBJ whole genome shotgun (WGS) entry which is preliminary data.</text>
</comment>
<dbReference type="CDD" id="cd13610">
    <property type="entry name" value="PBP2_ChoS"/>
    <property type="match status" value="1"/>
</dbReference>
<evidence type="ECO:0000256" key="1">
    <source>
        <dbReference type="ARBA" id="ARBA00004141"/>
    </source>
</evidence>
<feature type="domain" description="ABC transmembrane type-1" evidence="9">
    <location>
        <begin position="19"/>
        <end position="202"/>
    </location>
</feature>
<evidence type="ECO:0000256" key="6">
    <source>
        <dbReference type="ARBA" id="ARBA00035642"/>
    </source>
</evidence>
<keyword evidence="5 8" id="KW-0472">Membrane</keyword>
<evidence type="ECO:0000256" key="8">
    <source>
        <dbReference type="RuleBase" id="RU363032"/>
    </source>
</evidence>
<dbReference type="FunFam" id="1.10.3720.10:FF:000001">
    <property type="entry name" value="Glycine betaine ABC transporter, permease"/>
    <property type="match status" value="1"/>
</dbReference>
<dbReference type="InterPro" id="IPR035906">
    <property type="entry name" value="MetI-like_sf"/>
</dbReference>
<dbReference type="GO" id="GO:0022857">
    <property type="term" value="F:transmembrane transporter activity"/>
    <property type="evidence" value="ECO:0007669"/>
    <property type="project" value="InterPro"/>
</dbReference>
<dbReference type="GO" id="GO:0043190">
    <property type="term" value="C:ATP-binding cassette (ABC) transporter complex"/>
    <property type="evidence" value="ECO:0007669"/>
    <property type="project" value="InterPro"/>
</dbReference>
<dbReference type="SUPFAM" id="SSF161098">
    <property type="entry name" value="MetI-like"/>
    <property type="match status" value="1"/>
</dbReference>
<dbReference type="CDD" id="cd06261">
    <property type="entry name" value="TM_PBP2"/>
    <property type="match status" value="1"/>
</dbReference>
<comment type="similarity">
    <text evidence="7">In the N-terminal section; belongs to the binding-protein-dependent transport system permease family.</text>
</comment>
<evidence type="ECO:0000256" key="4">
    <source>
        <dbReference type="ARBA" id="ARBA00022989"/>
    </source>
</evidence>
<evidence type="ECO:0000256" key="7">
    <source>
        <dbReference type="ARBA" id="ARBA00035652"/>
    </source>
</evidence>
<dbReference type="Gene3D" id="3.40.190.120">
    <property type="entry name" value="Osmoprotection protein (prox), domain 2"/>
    <property type="match status" value="1"/>
</dbReference>
<reference evidence="10 11" key="1">
    <citation type="journal article" date="2015" name="Genome Announc.">
        <title>Expanding the biotechnology potential of lactobacilli through comparative genomics of 213 strains and associated genera.</title>
        <authorList>
            <person name="Sun Z."/>
            <person name="Harris H.M."/>
            <person name="McCann A."/>
            <person name="Guo C."/>
            <person name="Argimon S."/>
            <person name="Zhang W."/>
            <person name="Yang X."/>
            <person name="Jeffery I.B."/>
            <person name="Cooney J.C."/>
            <person name="Kagawa T.F."/>
            <person name="Liu W."/>
            <person name="Song Y."/>
            <person name="Salvetti E."/>
            <person name="Wrobel A."/>
            <person name="Rasinkangas P."/>
            <person name="Parkhill J."/>
            <person name="Rea M.C."/>
            <person name="O'Sullivan O."/>
            <person name="Ritari J."/>
            <person name="Douillard F.P."/>
            <person name="Paul Ross R."/>
            <person name="Yang R."/>
            <person name="Briner A.E."/>
            <person name="Felis G.E."/>
            <person name="de Vos W.M."/>
            <person name="Barrangou R."/>
            <person name="Klaenhammer T.R."/>
            <person name="Caufield P.W."/>
            <person name="Cui Y."/>
            <person name="Zhang H."/>
            <person name="O'Toole P.W."/>
        </authorList>
    </citation>
    <scope>NUCLEOTIDE SEQUENCE [LARGE SCALE GENOMIC DNA]</scope>
    <source>
        <strain evidence="10 11">DSM 20014</strain>
    </source>
</reference>